<proteinExistence type="predicted"/>
<evidence type="ECO:0000313" key="2">
    <source>
        <dbReference type="EnsemblPlants" id="Kaladp0484s0002.1.v1.1.CDS.1"/>
    </source>
</evidence>
<dbReference type="AlphaFoldDB" id="A0A7N0VA55"/>
<evidence type="ECO:0000256" key="1">
    <source>
        <dbReference type="SAM" id="SignalP"/>
    </source>
</evidence>
<organism evidence="2 3">
    <name type="scientific">Kalanchoe fedtschenkoi</name>
    <name type="common">Lavender scallops</name>
    <name type="synonym">South American air plant</name>
    <dbReference type="NCBI Taxonomy" id="63787"/>
    <lineage>
        <taxon>Eukaryota</taxon>
        <taxon>Viridiplantae</taxon>
        <taxon>Streptophyta</taxon>
        <taxon>Embryophyta</taxon>
        <taxon>Tracheophyta</taxon>
        <taxon>Spermatophyta</taxon>
        <taxon>Magnoliopsida</taxon>
        <taxon>eudicotyledons</taxon>
        <taxon>Gunneridae</taxon>
        <taxon>Pentapetalae</taxon>
        <taxon>Saxifragales</taxon>
        <taxon>Crassulaceae</taxon>
        <taxon>Kalanchoe</taxon>
    </lineage>
</organism>
<evidence type="ECO:0000313" key="3">
    <source>
        <dbReference type="Proteomes" id="UP000594263"/>
    </source>
</evidence>
<protein>
    <submittedName>
        <fullName evidence="2">Uncharacterized protein</fullName>
    </submittedName>
</protein>
<dbReference type="EnsemblPlants" id="Kaladp0484s0002.1.v1.1">
    <property type="protein sequence ID" value="Kaladp0484s0002.1.v1.1.CDS.1"/>
    <property type="gene ID" value="Kaladp0484s0002.v1.1"/>
</dbReference>
<accession>A0A7N0VA55</accession>
<dbReference type="Gramene" id="Kaladp0484s0002.1.v1.1">
    <property type="protein sequence ID" value="Kaladp0484s0002.1.v1.1.CDS.1"/>
    <property type="gene ID" value="Kaladp0484s0002.v1.1"/>
</dbReference>
<dbReference type="Proteomes" id="UP000594263">
    <property type="component" value="Unplaced"/>
</dbReference>
<sequence length="58" mass="6654">MYPTMVMALILLHCSSCSNFHVHKELRFPVSVFPYNNCSSEVMLVLLFCFQLLSEIIG</sequence>
<reference evidence="2" key="1">
    <citation type="submission" date="2021-01" db="UniProtKB">
        <authorList>
            <consortium name="EnsemblPlants"/>
        </authorList>
    </citation>
    <scope>IDENTIFICATION</scope>
</reference>
<feature type="chain" id="PRO_5029624022" evidence="1">
    <location>
        <begin position="18"/>
        <end position="58"/>
    </location>
</feature>
<keyword evidence="3" id="KW-1185">Reference proteome</keyword>
<keyword evidence="1" id="KW-0732">Signal</keyword>
<feature type="signal peptide" evidence="1">
    <location>
        <begin position="1"/>
        <end position="17"/>
    </location>
</feature>
<name>A0A7N0VA55_KALFE</name>